<organism evidence="1 2">
    <name type="scientific">Paenibacillus solisilvae</name>
    <dbReference type="NCBI Taxonomy" id="2486751"/>
    <lineage>
        <taxon>Bacteria</taxon>
        <taxon>Bacillati</taxon>
        <taxon>Bacillota</taxon>
        <taxon>Bacilli</taxon>
        <taxon>Bacillales</taxon>
        <taxon>Paenibacillaceae</taxon>
        <taxon>Paenibacillus</taxon>
    </lineage>
</organism>
<sequence>MGALKYVTVSIDRIAKDSGVNVMSVRKSFANLKRAGLVDFDIVAGNRIRYAVINEIHPTICLYTPDNLS</sequence>
<keyword evidence="2" id="KW-1185">Reference proteome</keyword>
<evidence type="ECO:0000313" key="2">
    <source>
        <dbReference type="Proteomes" id="UP001596047"/>
    </source>
</evidence>
<accession>A0ABW0VYH9</accession>
<name>A0ABW0VYH9_9BACL</name>
<gene>
    <name evidence="1" type="ORF">ACFPYJ_17710</name>
</gene>
<dbReference type="EMBL" id="JBHSOW010000063">
    <property type="protein sequence ID" value="MFC5650916.1"/>
    <property type="molecule type" value="Genomic_DNA"/>
</dbReference>
<proteinExistence type="predicted"/>
<protein>
    <submittedName>
        <fullName evidence="1">Uncharacterized protein</fullName>
    </submittedName>
</protein>
<comment type="caution">
    <text evidence="1">The sequence shown here is derived from an EMBL/GenBank/DDBJ whole genome shotgun (WGS) entry which is preliminary data.</text>
</comment>
<evidence type="ECO:0000313" key="1">
    <source>
        <dbReference type="EMBL" id="MFC5650916.1"/>
    </source>
</evidence>
<reference evidence="2" key="1">
    <citation type="journal article" date="2019" name="Int. J. Syst. Evol. Microbiol.">
        <title>The Global Catalogue of Microorganisms (GCM) 10K type strain sequencing project: providing services to taxonomists for standard genome sequencing and annotation.</title>
        <authorList>
            <consortium name="The Broad Institute Genomics Platform"/>
            <consortium name="The Broad Institute Genome Sequencing Center for Infectious Disease"/>
            <person name="Wu L."/>
            <person name="Ma J."/>
        </authorList>
    </citation>
    <scope>NUCLEOTIDE SEQUENCE [LARGE SCALE GENOMIC DNA]</scope>
    <source>
        <strain evidence="2">CGMCC 1.3240</strain>
    </source>
</reference>
<dbReference type="RefSeq" id="WP_379189500.1">
    <property type="nucleotide sequence ID" value="NZ_JBHSOW010000063.1"/>
</dbReference>
<dbReference type="Proteomes" id="UP001596047">
    <property type="component" value="Unassembled WGS sequence"/>
</dbReference>